<dbReference type="PANTHER" id="PTHR21230:SF1">
    <property type="entry name" value="GOLGI SNAP RECEPTOR COMPLEX MEMBER 2"/>
    <property type="match status" value="1"/>
</dbReference>
<evidence type="ECO:0000313" key="12">
    <source>
        <dbReference type="EMBL" id="CAG6726938.1"/>
    </source>
</evidence>
<dbReference type="Pfam" id="PF12352">
    <property type="entry name" value="V-SNARE_C"/>
    <property type="match status" value="1"/>
</dbReference>
<dbReference type="AlphaFoldDB" id="A0A8D8YDT4"/>
<feature type="transmembrane region" description="Helical" evidence="11">
    <location>
        <begin position="192"/>
        <end position="211"/>
    </location>
</feature>
<dbReference type="EMBL" id="HBUF01527974">
    <property type="protein sequence ID" value="CAG6750801.1"/>
    <property type="molecule type" value="Transcribed_RNA"/>
</dbReference>
<dbReference type="GO" id="GO:0006906">
    <property type="term" value="P:vesicle fusion"/>
    <property type="evidence" value="ECO:0007669"/>
    <property type="project" value="TreeGrafter"/>
</dbReference>
<evidence type="ECO:0000256" key="3">
    <source>
        <dbReference type="ARBA" id="ARBA00022927"/>
    </source>
</evidence>
<keyword evidence="2 11" id="KW-0812">Transmembrane</keyword>
<protein>
    <submittedName>
        <fullName evidence="12">Golgi SNAP receptor complex member 2</fullName>
    </submittedName>
</protein>
<evidence type="ECO:0000256" key="11">
    <source>
        <dbReference type="SAM" id="Phobius"/>
    </source>
</evidence>
<dbReference type="GO" id="GO:0005484">
    <property type="term" value="F:SNAP receptor activity"/>
    <property type="evidence" value="ECO:0007669"/>
    <property type="project" value="InterPro"/>
</dbReference>
<dbReference type="EMBL" id="HBUF01372742">
    <property type="protein sequence ID" value="CAG6726938.1"/>
    <property type="molecule type" value="Transcribed_RNA"/>
</dbReference>
<keyword evidence="1 10" id="KW-0813">Transport</keyword>
<dbReference type="EMBL" id="HBUF01372745">
    <property type="protein sequence ID" value="CAG6726942.1"/>
    <property type="molecule type" value="Transcribed_RNA"/>
</dbReference>
<dbReference type="InterPro" id="IPR027027">
    <property type="entry name" value="GOSR2/Membrin/Bos1"/>
</dbReference>
<keyword evidence="3 10" id="KW-0653">Protein transport</keyword>
<evidence type="ECO:0000256" key="9">
    <source>
        <dbReference type="ARBA" id="ARBA00038172"/>
    </source>
</evidence>
<comment type="subcellular location">
    <subcellularLocation>
        <location evidence="8">Golgi apparatus</location>
        <location evidence="8">cis-Golgi network membrane</location>
        <topology evidence="8">Single-pass type IV membrane protein</topology>
    </subcellularLocation>
</comment>
<keyword evidence="5" id="KW-0333">Golgi apparatus</keyword>
<dbReference type="CDD" id="cd15863">
    <property type="entry name" value="SNARE_GS27"/>
    <property type="match status" value="1"/>
</dbReference>
<dbReference type="GO" id="GO:0031201">
    <property type="term" value="C:SNARE complex"/>
    <property type="evidence" value="ECO:0007669"/>
    <property type="project" value="TreeGrafter"/>
</dbReference>
<dbReference type="GO" id="GO:0031902">
    <property type="term" value="C:late endosome membrane"/>
    <property type="evidence" value="ECO:0007669"/>
    <property type="project" value="TreeGrafter"/>
</dbReference>
<dbReference type="EMBL" id="HBUF01527972">
    <property type="protein sequence ID" value="CAG6750799.1"/>
    <property type="molecule type" value="Transcribed_RNA"/>
</dbReference>
<sequence length="212" mass="24861">MEALYHQTNRMVLETQEYFHNLDRIVGDDSEQINKEIQDRLNSISKNCEKLSIMLFKEPLAKRHNTKLKLDQLKYDLQHLQAGFRSYQFAKQRKKQDELEREQLLSRRFTATDSDNTTILIDHNLQHQQSLINVNNRTDELLNAGMSMLNNIREQGMSMKSTQMRIRNIANTLGLSNTTMRLIEKRVQQDKYILLGGMAVTMVIIVVVIVYF</sequence>
<evidence type="ECO:0000256" key="6">
    <source>
        <dbReference type="ARBA" id="ARBA00023136"/>
    </source>
</evidence>
<dbReference type="EMBL" id="HBUF01182464">
    <property type="protein sequence ID" value="CAG6655655.1"/>
    <property type="molecule type" value="Transcribed_RNA"/>
</dbReference>
<dbReference type="GO" id="GO:0005789">
    <property type="term" value="C:endoplasmic reticulum membrane"/>
    <property type="evidence" value="ECO:0007669"/>
    <property type="project" value="TreeGrafter"/>
</dbReference>
<keyword evidence="6 10" id="KW-0472">Membrane</keyword>
<dbReference type="PIRSF" id="PIRSF028865">
    <property type="entry name" value="Membrin-2"/>
    <property type="match status" value="1"/>
</dbReference>
<keyword evidence="12" id="KW-0675">Receptor</keyword>
<evidence type="ECO:0000256" key="5">
    <source>
        <dbReference type="ARBA" id="ARBA00023034"/>
    </source>
</evidence>
<dbReference type="GO" id="GO:0012507">
    <property type="term" value="C:ER to Golgi transport vesicle membrane"/>
    <property type="evidence" value="ECO:0007669"/>
    <property type="project" value="TreeGrafter"/>
</dbReference>
<evidence type="ECO:0000256" key="10">
    <source>
        <dbReference type="PIRNR" id="PIRNR028865"/>
    </source>
</evidence>
<evidence type="ECO:0000256" key="1">
    <source>
        <dbReference type="ARBA" id="ARBA00022448"/>
    </source>
</evidence>
<dbReference type="EMBL" id="HBUF01527971">
    <property type="protein sequence ID" value="CAG6750798.1"/>
    <property type="molecule type" value="Transcribed_RNA"/>
</dbReference>
<dbReference type="GO" id="GO:0015031">
    <property type="term" value="P:protein transport"/>
    <property type="evidence" value="ECO:0007669"/>
    <property type="project" value="UniProtKB-KW"/>
</dbReference>
<evidence type="ECO:0000256" key="2">
    <source>
        <dbReference type="ARBA" id="ARBA00022692"/>
    </source>
</evidence>
<dbReference type="GO" id="GO:0005794">
    <property type="term" value="C:Golgi apparatus"/>
    <property type="evidence" value="ECO:0007669"/>
    <property type="project" value="UniProtKB-SubCell"/>
</dbReference>
<dbReference type="EMBL" id="HBUF01527973">
    <property type="protein sequence ID" value="CAG6750800.1"/>
    <property type="molecule type" value="Transcribed_RNA"/>
</dbReference>
<dbReference type="EMBL" id="HBUF01182463">
    <property type="protein sequence ID" value="CAG6655654.1"/>
    <property type="molecule type" value="Transcribed_RNA"/>
</dbReference>
<evidence type="ECO:0000256" key="4">
    <source>
        <dbReference type="ARBA" id="ARBA00022989"/>
    </source>
</evidence>
<dbReference type="EMBL" id="HBUF01372744">
    <property type="protein sequence ID" value="CAG6726941.1"/>
    <property type="molecule type" value="Transcribed_RNA"/>
</dbReference>
<comment type="similarity">
    <text evidence="9 10">Belongs to the GOSR2 family.</text>
</comment>
<proteinExistence type="inferred from homology"/>
<dbReference type="EMBL" id="HBUF01010011">
    <property type="protein sequence ID" value="CAG6608039.1"/>
    <property type="molecule type" value="Transcribed_RNA"/>
</dbReference>
<organism evidence="12">
    <name type="scientific">Cacopsylla melanoneura</name>
    <dbReference type="NCBI Taxonomy" id="428564"/>
    <lineage>
        <taxon>Eukaryota</taxon>
        <taxon>Metazoa</taxon>
        <taxon>Ecdysozoa</taxon>
        <taxon>Arthropoda</taxon>
        <taxon>Hexapoda</taxon>
        <taxon>Insecta</taxon>
        <taxon>Pterygota</taxon>
        <taxon>Neoptera</taxon>
        <taxon>Paraneoptera</taxon>
        <taxon>Hemiptera</taxon>
        <taxon>Sternorrhyncha</taxon>
        <taxon>Psylloidea</taxon>
        <taxon>Psyllidae</taxon>
        <taxon>Psyllinae</taxon>
        <taxon>Cacopsylla</taxon>
    </lineage>
</organism>
<comment type="function">
    <text evidence="7 10">Involved in transport of proteins from the cis/medial-Golgi to the trans-Golgi network.</text>
</comment>
<dbReference type="EMBL" id="HBUF01010012">
    <property type="protein sequence ID" value="CAG6608040.1"/>
    <property type="molecule type" value="Transcribed_RNA"/>
</dbReference>
<reference evidence="12" key="1">
    <citation type="submission" date="2021-05" db="EMBL/GenBank/DDBJ databases">
        <authorList>
            <person name="Alioto T."/>
            <person name="Alioto T."/>
            <person name="Gomez Garrido J."/>
        </authorList>
    </citation>
    <scope>NUCLEOTIDE SEQUENCE</scope>
</reference>
<name>A0A8D8YDT4_9HEMI</name>
<accession>A0A8D8YDT4</accession>
<evidence type="ECO:0000256" key="7">
    <source>
        <dbReference type="ARBA" id="ARBA00037078"/>
    </source>
</evidence>
<dbReference type="EMBL" id="HBUF01010013">
    <property type="protein sequence ID" value="CAG6608041.1"/>
    <property type="molecule type" value="Transcribed_RNA"/>
</dbReference>
<keyword evidence="4 11" id="KW-1133">Transmembrane helix</keyword>
<evidence type="ECO:0000256" key="8">
    <source>
        <dbReference type="ARBA" id="ARBA00037862"/>
    </source>
</evidence>
<dbReference type="PANTHER" id="PTHR21230">
    <property type="entry name" value="VESICLE TRANSPORT V-SNARE PROTEIN VTI1-RELATED"/>
    <property type="match status" value="1"/>
</dbReference>
<dbReference type="GO" id="GO:0000149">
    <property type="term" value="F:SNARE binding"/>
    <property type="evidence" value="ECO:0007669"/>
    <property type="project" value="TreeGrafter"/>
</dbReference>